<organism evidence="1 2">
    <name type="scientific">Yimella lutea</name>
    <dbReference type="NCBI Taxonomy" id="587872"/>
    <lineage>
        <taxon>Bacteria</taxon>
        <taxon>Bacillati</taxon>
        <taxon>Actinomycetota</taxon>
        <taxon>Actinomycetes</taxon>
        <taxon>Micrococcales</taxon>
        <taxon>Dermacoccaceae</taxon>
        <taxon>Yimella</taxon>
    </lineage>
</organism>
<dbReference type="AlphaFoldDB" id="A0A542EBU4"/>
<evidence type="ECO:0000313" key="2">
    <source>
        <dbReference type="Proteomes" id="UP000320806"/>
    </source>
</evidence>
<proteinExistence type="predicted"/>
<dbReference type="Gene3D" id="2.40.30.100">
    <property type="entry name" value="AF2212/PG0164-like"/>
    <property type="match status" value="1"/>
</dbReference>
<evidence type="ECO:0000313" key="1">
    <source>
        <dbReference type="EMBL" id="TQJ12808.1"/>
    </source>
</evidence>
<name>A0A542EBU4_9MICO</name>
<dbReference type="InterPro" id="IPR037079">
    <property type="entry name" value="AF2212/PG0164-like_sf"/>
</dbReference>
<dbReference type="InterPro" id="IPR015018">
    <property type="entry name" value="DUF1905"/>
</dbReference>
<reference evidence="1 2" key="1">
    <citation type="submission" date="2019-06" db="EMBL/GenBank/DDBJ databases">
        <title>Sequencing the genomes of 1000 actinobacteria strains.</title>
        <authorList>
            <person name="Klenk H.-P."/>
        </authorList>
    </citation>
    <scope>NUCLEOTIDE SEQUENCE [LARGE SCALE GENOMIC DNA]</scope>
    <source>
        <strain evidence="1 2">DSM 19828</strain>
    </source>
</reference>
<comment type="caution">
    <text evidence="1">The sequence shown here is derived from an EMBL/GenBank/DDBJ whole genome shotgun (WGS) entry which is preliminary data.</text>
</comment>
<protein>
    <submittedName>
        <fullName evidence="1">Uncharacterized protein DUF1905</fullName>
    </submittedName>
</protein>
<dbReference type="EMBL" id="VFMO01000001">
    <property type="protein sequence ID" value="TQJ12808.1"/>
    <property type="molecule type" value="Genomic_DNA"/>
</dbReference>
<dbReference type="SUPFAM" id="SSF141694">
    <property type="entry name" value="AF2212/PG0164-like"/>
    <property type="match status" value="1"/>
</dbReference>
<dbReference type="Pfam" id="PF08922">
    <property type="entry name" value="DUF1905"/>
    <property type="match status" value="1"/>
</dbReference>
<accession>A0A542EBU4</accession>
<keyword evidence="2" id="KW-1185">Reference proteome</keyword>
<dbReference type="RefSeq" id="WP_141927122.1">
    <property type="nucleotide sequence ID" value="NZ_BAABCI010000004.1"/>
</dbReference>
<sequence length="93" mass="10085">MHLEFDAEVIEWRGPAPFLFAVMPEPQSAELRDIAKQVTYGWGCIPASAEVGDTAFTTSLFPRGGGFLVPMKVAVQRAEGIALGDVVHVRLTI</sequence>
<gene>
    <name evidence="1" type="ORF">FB459_0173</name>
</gene>
<dbReference type="Proteomes" id="UP000320806">
    <property type="component" value="Unassembled WGS sequence"/>
</dbReference>
<dbReference type="OrthoDB" id="9808666at2"/>